<gene>
    <name evidence="1" type="ORF">F2Q68_00035933</name>
</gene>
<proteinExistence type="predicted"/>
<comment type="caution">
    <text evidence="1">The sequence shown here is derived from an EMBL/GenBank/DDBJ whole genome shotgun (WGS) entry which is preliminary data.</text>
</comment>
<organism evidence="1 2">
    <name type="scientific">Brassica cretica</name>
    <name type="common">Mustard</name>
    <dbReference type="NCBI Taxonomy" id="69181"/>
    <lineage>
        <taxon>Eukaryota</taxon>
        <taxon>Viridiplantae</taxon>
        <taxon>Streptophyta</taxon>
        <taxon>Embryophyta</taxon>
        <taxon>Tracheophyta</taxon>
        <taxon>Spermatophyta</taxon>
        <taxon>Magnoliopsida</taxon>
        <taxon>eudicotyledons</taxon>
        <taxon>Gunneridae</taxon>
        <taxon>Pentapetalae</taxon>
        <taxon>rosids</taxon>
        <taxon>malvids</taxon>
        <taxon>Brassicales</taxon>
        <taxon>Brassicaceae</taxon>
        <taxon>Brassiceae</taxon>
        <taxon>Brassica</taxon>
    </lineage>
</organism>
<evidence type="ECO:0000313" key="2">
    <source>
        <dbReference type="Proteomes" id="UP000712281"/>
    </source>
</evidence>
<dbReference type="PANTHER" id="PTHR31099:SF37">
    <property type="entry name" value="MYOSIN HEAVY CHAIN-LIKE PROTEIN"/>
    <property type="match status" value="1"/>
</dbReference>
<dbReference type="PANTHER" id="PTHR31099">
    <property type="entry name" value="OS06G0165300 PROTEIN"/>
    <property type="match status" value="1"/>
</dbReference>
<name>A0A8S9H0Q0_BRACR</name>
<dbReference type="Proteomes" id="UP000712281">
    <property type="component" value="Unassembled WGS sequence"/>
</dbReference>
<sequence>MRETTVSLRYRDSRGMGYAVEIELPEDDETPENVRPVYCGAYASHFEAGGLSFPLPRFPLEVLAEIKMAFTQMAPKFFRYFFGCWVRAQEEGLEFGLGELMQLFSIKRNNGFPVKMILAPRGGRDIIEGIPNKDDRWREKFFVFKINSVSVGDFDFERIRREWSDDIISRLRDLCGSSAISASCCTISATSATPSLDRILATGTIPLSYAVEIELPEDDETPENVRPGYCGAYASHFEAGGLSFPLPRFLLEVLAEIKMAFTQIASNFFRYFLGCWVRAQEKGLKFGLGELRQLFAIKRNNGFTGTMILAPRGGRGIIEGIPNKDDRWREKFFVFKINSALVGDFVFERIPR</sequence>
<accession>A0A8S9H0Q0</accession>
<protein>
    <submittedName>
        <fullName evidence="1">Uncharacterized protein</fullName>
    </submittedName>
</protein>
<dbReference type="AlphaFoldDB" id="A0A8S9H0Q0"/>
<evidence type="ECO:0000313" key="1">
    <source>
        <dbReference type="EMBL" id="KAF2551603.1"/>
    </source>
</evidence>
<reference evidence="1" key="1">
    <citation type="submission" date="2019-12" db="EMBL/GenBank/DDBJ databases">
        <title>Genome sequencing and annotation of Brassica cretica.</title>
        <authorList>
            <person name="Studholme D.J."/>
            <person name="Sarris P.F."/>
        </authorList>
    </citation>
    <scope>NUCLEOTIDE SEQUENCE</scope>
    <source>
        <strain evidence="1">PFS-001/15</strain>
        <tissue evidence="1">Leaf</tissue>
    </source>
</reference>
<dbReference type="EMBL" id="QGKW02001988">
    <property type="protein sequence ID" value="KAF2551603.1"/>
    <property type="molecule type" value="Genomic_DNA"/>
</dbReference>